<keyword evidence="3 4" id="KW-0408">Iron</keyword>
<accession>A0A1X7DK17</accession>
<dbReference type="InterPro" id="IPR030999">
    <property type="entry name" value="Thiosulf_SoxX"/>
</dbReference>
<sequence>MKHAMKHAAFLAALLLAGPALSETKVAPSWGPGADDAAFTRMLAASFKDKGIAKIDRLTQDETQAFCSDPEAAASPAAAEKRLRIEAANLATVKWPSDGKWLGDWKEGEKIAQSGRGNTWTDKPGEPNGGNCYNCHQISPTEISYGTIGPSLLQYGALRGRDEETMKAAWAKIYNAKSANACSNMPRAGHMGILGETQIKHLMALLFDPNSPVNAQSNSAKSGPAQ</sequence>
<dbReference type="Gene3D" id="1.10.760.10">
    <property type="entry name" value="Cytochrome c-like domain"/>
    <property type="match status" value="1"/>
</dbReference>
<dbReference type="InterPro" id="IPR016823">
    <property type="entry name" value="Thiosulf_SoxX_II"/>
</dbReference>
<dbReference type="GO" id="GO:0046872">
    <property type="term" value="F:metal ion binding"/>
    <property type="evidence" value="ECO:0007669"/>
    <property type="project" value="UniProtKB-KW"/>
</dbReference>
<evidence type="ECO:0000256" key="3">
    <source>
        <dbReference type="ARBA" id="ARBA00023004"/>
    </source>
</evidence>
<dbReference type="InterPro" id="IPR036909">
    <property type="entry name" value="Cyt_c-like_dom_sf"/>
</dbReference>
<dbReference type="EMBL" id="FXAK01000001">
    <property type="protein sequence ID" value="SMF16990.1"/>
    <property type="molecule type" value="Genomic_DNA"/>
</dbReference>
<keyword evidence="2 4" id="KW-0479">Metal-binding</keyword>
<evidence type="ECO:0000259" key="6">
    <source>
        <dbReference type="PROSITE" id="PS51007"/>
    </source>
</evidence>
<keyword evidence="1 4" id="KW-0349">Heme</keyword>
<proteinExistence type="predicted"/>
<dbReference type="NCBIfam" id="TIGR04485">
    <property type="entry name" value="thiosulf_SoxX"/>
    <property type="match status" value="1"/>
</dbReference>
<evidence type="ECO:0000256" key="4">
    <source>
        <dbReference type="PROSITE-ProRule" id="PRU00433"/>
    </source>
</evidence>
<dbReference type="STRING" id="286727.SAMN02982917_0634"/>
<dbReference type="PROSITE" id="PS51007">
    <property type="entry name" value="CYTC"/>
    <property type="match status" value="1"/>
</dbReference>
<evidence type="ECO:0000256" key="5">
    <source>
        <dbReference type="SAM" id="SignalP"/>
    </source>
</evidence>
<feature type="chain" id="PRO_5013208254" evidence="5">
    <location>
        <begin position="23"/>
        <end position="226"/>
    </location>
</feature>
<evidence type="ECO:0000256" key="1">
    <source>
        <dbReference type="ARBA" id="ARBA00022617"/>
    </source>
</evidence>
<dbReference type="GO" id="GO:0020037">
    <property type="term" value="F:heme binding"/>
    <property type="evidence" value="ECO:0007669"/>
    <property type="project" value="InterPro"/>
</dbReference>
<name>A0A1X7DK17_9PROT</name>
<protein>
    <submittedName>
        <fullName evidence="7">Monoheme cytochrome SoxX (Sulfur oxidation)</fullName>
    </submittedName>
</protein>
<dbReference type="PIRSF" id="PIRSF024608">
    <property type="entry name" value="UCP024608"/>
    <property type="match status" value="1"/>
</dbReference>
<dbReference type="RefSeq" id="WP_085082177.1">
    <property type="nucleotide sequence ID" value="NZ_FXAK01000001.1"/>
</dbReference>
<reference evidence="7 8" key="1">
    <citation type="submission" date="2017-04" db="EMBL/GenBank/DDBJ databases">
        <authorList>
            <person name="Afonso C.L."/>
            <person name="Miller P.J."/>
            <person name="Scott M.A."/>
            <person name="Spackman E."/>
            <person name="Goraichik I."/>
            <person name="Dimitrov K.M."/>
            <person name="Suarez D.L."/>
            <person name="Swayne D.E."/>
        </authorList>
    </citation>
    <scope>NUCLEOTIDE SEQUENCE [LARGE SCALE GENOMIC DNA]</scope>
    <source>
        <strain evidence="7 8">A2P</strain>
    </source>
</reference>
<dbReference type="SUPFAM" id="SSF46626">
    <property type="entry name" value="Cytochrome c"/>
    <property type="match status" value="1"/>
</dbReference>
<dbReference type="GO" id="GO:0009055">
    <property type="term" value="F:electron transfer activity"/>
    <property type="evidence" value="ECO:0007669"/>
    <property type="project" value="InterPro"/>
</dbReference>
<dbReference type="Proteomes" id="UP000192936">
    <property type="component" value="Unassembled WGS sequence"/>
</dbReference>
<keyword evidence="5" id="KW-0732">Signal</keyword>
<evidence type="ECO:0000313" key="7">
    <source>
        <dbReference type="EMBL" id="SMF16990.1"/>
    </source>
</evidence>
<evidence type="ECO:0000313" key="8">
    <source>
        <dbReference type="Proteomes" id="UP000192936"/>
    </source>
</evidence>
<dbReference type="InterPro" id="IPR009056">
    <property type="entry name" value="Cyt_c-like_dom"/>
</dbReference>
<feature type="domain" description="Cytochrome c" evidence="6">
    <location>
        <begin position="103"/>
        <end position="210"/>
    </location>
</feature>
<organism evidence="7 8">
    <name type="scientific">Azospirillum oryzae</name>
    <dbReference type="NCBI Taxonomy" id="286727"/>
    <lineage>
        <taxon>Bacteria</taxon>
        <taxon>Pseudomonadati</taxon>
        <taxon>Pseudomonadota</taxon>
        <taxon>Alphaproteobacteria</taxon>
        <taxon>Rhodospirillales</taxon>
        <taxon>Azospirillaceae</taxon>
        <taxon>Azospirillum</taxon>
    </lineage>
</organism>
<gene>
    <name evidence="7" type="ORF">SAMN02982917_0634</name>
</gene>
<feature type="signal peptide" evidence="5">
    <location>
        <begin position="1"/>
        <end position="22"/>
    </location>
</feature>
<evidence type="ECO:0000256" key="2">
    <source>
        <dbReference type="ARBA" id="ARBA00022723"/>
    </source>
</evidence>
<dbReference type="AlphaFoldDB" id="A0A1X7DK17"/>